<reference evidence="2" key="1">
    <citation type="submission" date="2022-07" db="EMBL/GenBank/DDBJ databases">
        <title>Complete genome of Mycoplasma equigenitalium type strain T37.</title>
        <authorList>
            <person name="Spergser J."/>
        </authorList>
    </citation>
    <scope>NUCLEOTIDE SEQUENCE</scope>
    <source>
        <strain evidence="2">T37</strain>
    </source>
</reference>
<dbReference type="RefSeq" id="WP_129722209.1">
    <property type="nucleotide sequence ID" value="NZ_CP101808.1"/>
</dbReference>
<gene>
    <name evidence="2" type="ORF">NPA09_00940</name>
</gene>
<keyword evidence="3" id="KW-1185">Reference proteome</keyword>
<name>A0ABY5J1J2_9BACT</name>
<keyword evidence="1" id="KW-0732">Signal</keyword>
<dbReference type="PROSITE" id="PS51257">
    <property type="entry name" value="PROKAR_LIPOPROTEIN"/>
    <property type="match status" value="1"/>
</dbReference>
<evidence type="ECO:0008006" key="4">
    <source>
        <dbReference type="Google" id="ProtNLM"/>
    </source>
</evidence>
<evidence type="ECO:0000313" key="3">
    <source>
        <dbReference type="Proteomes" id="UP001059576"/>
    </source>
</evidence>
<dbReference type="EMBL" id="CP101808">
    <property type="protein sequence ID" value="UUD37127.1"/>
    <property type="molecule type" value="Genomic_DNA"/>
</dbReference>
<protein>
    <recommendedName>
        <fullName evidence="4">Lipoprotein</fullName>
    </recommendedName>
</protein>
<proteinExistence type="predicted"/>
<organism evidence="2 3">
    <name type="scientific">Mycoplasmopsis equigenitalium</name>
    <dbReference type="NCBI Taxonomy" id="114883"/>
    <lineage>
        <taxon>Bacteria</taxon>
        <taxon>Bacillati</taxon>
        <taxon>Mycoplasmatota</taxon>
        <taxon>Mycoplasmoidales</taxon>
        <taxon>Metamycoplasmataceae</taxon>
        <taxon>Mycoplasmopsis</taxon>
    </lineage>
</organism>
<sequence>MSLKKYRHLIWGSTGLVLCASLFATSCNKEAESKILRMNEFRGKRVINNLKIGIIGSKINFYTNYEVIPVSTENKSQILLSDIVPKKVLENNYLLEIVNPQNSLFLSILSRKTPANVDYLEYIKYDAQYEVINVDKKYDLNNKLISIKFKIKLTTFVFTNDHKKYFIETTKDQQFISNNPNEFEKTKIYYDKNAMNFEDLELNTLLKPGQNVANFDENTRKQLCIVYFLEKKAKQNFYILINKKAIDINEIDVKNNLPILEAEYI</sequence>
<evidence type="ECO:0000256" key="1">
    <source>
        <dbReference type="SAM" id="SignalP"/>
    </source>
</evidence>
<feature type="chain" id="PRO_5046722007" description="Lipoprotein" evidence="1">
    <location>
        <begin position="25"/>
        <end position="265"/>
    </location>
</feature>
<evidence type="ECO:0000313" key="2">
    <source>
        <dbReference type="EMBL" id="UUD37127.1"/>
    </source>
</evidence>
<accession>A0ABY5J1J2</accession>
<dbReference type="Proteomes" id="UP001059576">
    <property type="component" value="Chromosome"/>
</dbReference>
<feature type="signal peptide" evidence="1">
    <location>
        <begin position="1"/>
        <end position="24"/>
    </location>
</feature>